<feature type="domain" description="Thiamine pyrophosphate enzyme N-terminal TPP-binding" evidence="16">
    <location>
        <begin position="24"/>
        <end position="133"/>
    </location>
</feature>
<comment type="cofactor">
    <cofactor evidence="2">
        <name>thiamine diphosphate</name>
        <dbReference type="ChEBI" id="CHEBI:58937"/>
    </cofactor>
</comment>
<proteinExistence type="inferred from homology"/>
<protein>
    <recommendedName>
        <fullName evidence="5">Alpha-keto-acid decarboxylase</fullName>
    </recommendedName>
</protein>
<dbReference type="Pfam" id="PF02775">
    <property type="entry name" value="TPP_enzyme_C"/>
    <property type="match status" value="1"/>
</dbReference>
<keyword evidence="8 11" id="KW-0460">Magnesium</keyword>
<dbReference type="GO" id="GO:0000287">
    <property type="term" value="F:magnesium ion binding"/>
    <property type="evidence" value="ECO:0007669"/>
    <property type="project" value="InterPro"/>
</dbReference>
<feature type="domain" description="Thiamine pyrophosphate enzyme TPP-binding" evidence="15">
    <location>
        <begin position="404"/>
        <end position="549"/>
    </location>
</feature>
<accession>A0A5R9A0R9</accession>
<dbReference type="OrthoDB" id="4959782at2"/>
<dbReference type="InterPro" id="IPR029035">
    <property type="entry name" value="DHS-like_NAD/FAD-binding_dom"/>
</dbReference>
<dbReference type="InterPro" id="IPR011766">
    <property type="entry name" value="TPP_enzyme_TPP-bd"/>
</dbReference>
<dbReference type="Gene3D" id="3.40.50.1220">
    <property type="entry name" value="TPP-binding domain"/>
    <property type="match status" value="1"/>
</dbReference>
<feature type="domain" description="Thiamine pyrophosphate enzyme central" evidence="14">
    <location>
        <begin position="227"/>
        <end position="336"/>
    </location>
</feature>
<evidence type="ECO:0000256" key="9">
    <source>
        <dbReference type="ARBA" id="ARBA00023052"/>
    </source>
</evidence>
<evidence type="ECO:0000256" key="11">
    <source>
        <dbReference type="PIRSR" id="PIRSR036565-2"/>
    </source>
</evidence>
<evidence type="ECO:0000256" key="2">
    <source>
        <dbReference type="ARBA" id="ARBA00001964"/>
    </source>
</evidence>
<dbReference type="PANTHER" id="PTHR43452">
    <property type="entry name" value="PYRUVATE DECARBOXYLASE"/>
    <property type="match status" value="1"/>
</dbReference>
<evidence type="ECO:0000256" key="6">
    <source>
        <dbReference type="ARBA" id="ARBA00022723"/>
    </source>
</evidence>
<dbReference type="CDD" id="cd02005">
    <property type="entry name" value="TPP_PDC_IPDC"/>
    <property type="match status" value="1"/>
</dbReference>
<gene>
    <name evidence="17" type="ORF">FEF27_12245</name>
</gene>
<dbReference type="EMBL" id="VAWA01000026">
    <property type="protein sequence ID" value="TLP71794.1"/>
    <property type="molecule type" value="Genomic_DNA"/>
</dbReference>
<evidence type="ECO:0000256" key="3">
    <source>
        <dbReference type="ARBA" id="ARBA00002938"/>
    </source>
</evidence>
<dbReference type="InterPro" id="IPR012110">
    <property type="entry name" value="PDC/IPDC-like"/>
</dbReference>
<comment type="similarity">
    <text evidence="4 12">Belongs to the TPP enzyme family.</text>
</comment>
<dbReference type="AlphaFoldDB" id="A0A5R9A0R9"/>
<evidence type="ECO:0000256" key="7">
    <source>
        <dbReference type="ARBA" id="ARBA00022793"/>
    </source>
</evidence>
<name>A0A5R9A0R9_9MICC</name>
<evidence type="ECO:0000256" key="13">
    <source>
        <dbReference type="SAM" id="MobiDB-lite"/>
    </source>
</evidence>
<evidence type="ECO:0000256" key="1">
    <source>
        <dbReference type="ARBA" id="ARBA00001920"/>
    </source>
</evidence>
<organism evidence="17 18">
    <name type="scientific">Nesterenkonia sphaerica</name>
    <dbReference type="NCBI Taxonomy" id="1804988"/>
    <lineage>
        <taxon>Bacteria</taxon>
        <taxon>Bacillati</taxon>
        <taxon>Actinomycetota</taxon>
        <taxon>Actinomycetes</taxon>
        <taxon>Micrococcales</taxon>
        <taxon>Micrococcaceae</taxon>
        <taxon>Nesterenkonia</taxon>
    </lineage>
</organism>
<reference evidence="17 18" key="1">
    <citation type="submission" date="2019-05" db="EMBL/GenBank/DDBJ databases">
        <title>Nesterenkonia sp. GY239, isolated from the Southern Atlantic Ocean.</title>
        <authorList>
            <person name="Zhang G."/>
        </authorList>
    </citation>
    <scope>NUCLEOTIDE SEQUENCE [LARGE SCALE GENOMIC DNA]</scope>
    <source>
        <strain evidence="17 18">GY239</strain>
    </source>
</reference>
<dbReference type="SUPFAM" id="SSF52467">
    <property type="entry name" value="DHS-like NAD/FAD-binding domain"/>
    <property type="match status" value="1"/>
</dbReference>
<dbReference type="SUPFAM" id="SSF52518">
    <property type="entry name" value="Thiamin diphosphate-binding fold (THDP-binding)"/>
    <property type="match status" value="2"/>
</dbReference>
<dbReference type="GO" id="GO:0005829">
    <property type="term" value="C:cytosol"/>
    <property type="evidence" value="ECO:0007669"/>
    <property type="project" value="TreeGrafter"/>
</dbReference>
<evidence type="ECO:0000256" key="10">
    <source>
        <dbReference type="ARBA" id="ARBA00023239"/>
    </source>
</evidence>
<evidence type="ECO:0000259" key="14">
    <source>
        <dbReference type="Pfam" id="PF00205"/>
    </source>
</evidence>
<dbReference type="InterPro" id="IPR047214">
    <property type="entry name" value="TPP_PDC_IPDC"/>
</dbReference>
<dbReference type="PANTHER" id="PTHR43452:SF30">
    <property type="entry name" value="PYRUVATE DECARBOXYLASE ISOZYME 1-RELATED"/>
    <property type="match status" value="1"/>
</dbReference>
<dbReference type="FunFam" id="3.40.50.970:FF:000019">
    <property type="entry name" value="Pyruvate decarboxylase isozyme"/>
    <property type="match status" value="1"/>
</dbReference>
<evidence type="ECO:0000259" key="15">
    <source>
        <dbReference type="Pfam" id="PF02775"/>
    </source>
</evidence>
<evidence type="ECO:0000313" key="17">
    <source>
        <dbReference type="EMBL" id="TLP71794.1"/>
    </source>
</evidence>
<feature type="region of interest" description="Disordered" evidence="13">
    <location>
        <begin position="358"/>
        <end position="381"/>
    </location>
</feature>
<keyword evidence="6 11" id="KW-0479">Metal-binding</keyword>
<dbReference type="Pfam" id="PF02776">
    <property type="entry name" value="TPP_enzyme_N"/>
    <property type="match status" value="1"/>
</dbReference>
<evidence type="ECO:0000256" key="12">
    <source>
        <dbReference type="RuleBase" id="RU362132"/>
    </source>
</evidence>
<comment type="caution">
    <text evidence="17">The sequence shown here is derived from an EMBL/GenBank/DDBJ whole genome shotgun (WGS) entry which is preliminary data.</text>
</comment>
<evidence type="ECO:0000256" key="8">
    <source>
        <dbReference type="ARBA" id="ARBA00022842"/>
    </source>
</evidence>
<dbReference type="Pfam" id="PF00205">
    <property type="entry name" value="TPP_enzyme_M"/>
    <property type="match status" value="1"/>
</dbReference>
<evidence type="ECO:0000256" key="4">
    <source>
        <dbReference type="ARBA" id="ARBA00007812"/>
    </source>
</evidence>
<dbReference type="Gene3D" id="3.40.50.970">
    <property type="match status" value="2"/>
</dbReference>
<feature type="binding site" evidence="11">
    <location>
        <position position="455"/>
    </location>
    <ligand>
        <name>Mg(2+)</name>
        <dbReference type="ChEBI" id="CHEBI:18420"/>
    </ligand>
</feature>
<comment type="cofactor">
    <cofactor evidence="1">
        <name>a metal cation</name>
        <dbReference type="ChEBI" id="CHEBI:25213"/>
    </cofactor>
</comment>
<dbReference type="GO" id="GO:0000949">
    <property type="term" value="P:aromatic amino acid family catabolic process to alcohol via Ehrlich pathway"/>
    <property type="evidence" value="ECO:0007669"/>
    <property type="project" value="TreeGrafter"/>
</dbReference>
<keyword evidence="10" id="KW-0456">Lyase</keyword>
<evidence type="ECO:0000259" key="16">
    <source>
        <dbReference type="Pfam" id="PF02776"/>
    </source>
</evidence>
<dbReference type="Proteomes" id="UP000306544">
    <property type="component" value="Unassembled WGS sequence"/>
</dbReference>
<dbReference type="InterPro" id="IPR047213">
    <property type="entry name" value="TPP_PYR_PDC_IPDC-like"/>
</dbReference>
<dbReference type="InterPro" id="IPR000399">
    <property type="entry name" value="TPP-bd_CS"/>
</dbReference>
<sequence length="570" mass="61842">MKARPMPEEEKSEAPRDESLENYTIGDYLLDRLAELGLTELFGVPGDFNLHFLDHVVAHRSIRWVGSANELNAGYSADGYARIRGIGAFLTTYGVGELSAINAVAGSYAESVPVVQIVGAPPKETQASGRKIHHSLGDGDFKHFLRMAEEVTCAHADLDAATATWEIDRVLRDVVFRRRPGYLMLAADVAEVAAYPPSEPLTTDLPVTTPRAVAAFEEAVRGFLPGRRTAVLADLLVHRLGATEELASFLTECQLPFATLAWGKTLVDESDPNFVGIYAGAASQDRVREVIEGADALITLGVEYTDNTTAGFSMDLDPARMIDVSRFGARVGDEVFTPISLQDALAVLHRVTTELDDVAPMPAAQAPAEGTPREPSDDPLTQDGLWSVLASQLESGNIVAADQGTSYFGMASHRFPAKSTFIGQPMWGSIGYTLPAIIGAGLADPSRRPVLLIGDGSAQLTIQEMGVMIREKLPVVVVLVNNNGYTVERAIHGPDEVYNDIAPWRWELVPSLFGAAEEDYLYRRATTESELLAACKDAVHDREKLAFIEAITDRDDIPQLLQDVANALKR</sequence>
<evidence type="ECO:0000256" key="5">
    <source>
        <dbReference type="ARBA" id="ARBA00020054"/>
    </source>
</evidence>
<dbReference type="PROSITE" id="PS00187">
    <property type="entry name" value="TPP_ENZYMES"/>
    <property type="match status" value="1"/>
</dbReference>
<comment type="cofactor">
    <cofactor evidence="11">
        <name>Mg(2+)</name>
        <dbReference type="ChEBI" id="CHEBI:18420"/>
    </cofactor>
    <text evidence="11">Binds 1 Mg(2+) per subunit.</text>
</comment>
<feature type="binding site" evidence="11">
    <location>
        <position position="484"/>
    </location>
    <ligand>
        <name>Mg(2+)</name>
        <dbReference type="ChEBI" id="CHEBI:18420"/>
    </ligand>
</feature>
<keyword evidence="7" id="KW-0210">Decarboxylase</keyword>
<feature type="binding site" evidence="11">
    <location>
        <position position="482"/>
    </location>
    <ligand>
        <name>Mg(2+)</name>
        <dbReference type="ChEBI" id="CHEBI:18420"/>
    </ligand>
</feature>
<dbReference type="GO" id="GO:0030976">
    <property type="term" value="F:thiamine pyrophosphate binding"/>
    <property type="evidence" value="ECO:0007669"/>
    <property type="project" value="InterPro"/>
</dbReference>
<evidence type="ECO:0000313" key="18">
    <source>
        <dbReference type="Proteomes" id="UP000306544"/>
    </source>
</evidence>
<dbReference type="GO" id="GO:0004737">
    <property type="term" value="F:pyruvate decarboxylase activity"/>
    <property type="evidence" value="ECO:0007669"/>
    <property type="project" value="TreeGrafter"/>
</dbReference>
<comment type="function">
    <text evidence="3">Decarboxylates branched-chain and aromatic alpha-keto acids to aldehydes.</text>
</comment>
<dbReference type="FunFam" id="3.40.50.970:FF:000024">
    <property type="entry name" value="Pyruvate decarboxylase isozyme"/>
    <property type="match status" value="1"/>
</dbReference>
<dbReference type="CDD" id="cd07038">
    <property type="entry name" value="TPP_PYR_PDC_IPDC_like"/>
    <property type="match status" value="1"/>
</dbReference>
<dbReference type="PIRSF" id="PIRSF036565">
    <property type="entry name" value="Pyruvt_ip_decrb"/>
    <property type="match status" value="1"/>
</dbReference>
<keyword evidence="18" id="KW-1185">Reference proteome</keyword>
<keyword evidence="9 12" id="KW-0786">Thiamine pyrophosphate</keyword>
<dbReference type="InterPro" id="IPR029061">
    <property type="entry name" value="THDP-binding"/>
</dbReference>
<dbReference type="InterPro" id="IPR012000">
    <property type="entry name" value="Thiamin_PyroP_enz_cen_dom"/>
</dbReference>
<dbReference type="InterPro" id="IPR012001">
    <property type="entry name" value="Thiamin_PyroP_enz_TPP-bd_dom"/>
</dbReference>